<dbReference type="STRING" id="195064.SAMN05421721_101200"/>
<name>A0A1I4PDP8_ECTMO</name>
<sequence>MDSHTRPLEERIRWLYALAEHHARTFSGAEATLDRTRYLARHPTRVVVMKCMDGRIHIPHATGTPLGVIHPFRNLGGRFDLGWPFLGEMLTRTVQQAAACGHRVLMMITYHFSRGDRTRGCAGFDCDTHAARAHAFQIQDQARRLFGPGGGGVYPLVCGFETDQEALILHGETGATLDLAALSPQQRGELDPHMATLCPQMPAAVRRDLLPLLQGNLDHIASLRGGTRDLDLQHREWAICVGQGFDFLHTPNTALIIGPYSPDLAEPIRNAAAIIRDNMAAGRIPDDGCLLLASAPYEEMGVDRARAELKARFLGGFAAEVIQREDTDLALRMVRHTAVVDWRTRGLERLPA</sequence>
<evidence type="ECO:0000313" key="1">
    <source>
        <dbReference type="EMBL" id="SFM25872.1"/>
    </source>
</evidence>
<evidence type="ECO:0008006" key="3">
    <source>
        <dbReference type="Google" id="ProtNLM"/>
    </source>
</evidence>
<reference evidence="1 2" key="1">
    <citation type="submission" date="2016-10" db="EMBL/GenBank/DDBJ databases">
        <authorList>
            <person name="de Groot N.N."/>
        </authorList>
    </citation>
    <scope>NUCLEOTIDE SEQUENCE [LARGE SCALE GENOMIC DNA]</scope>
    <source>
        <strain evidence="1 2">DSM 4180</strain>
    </source>
</reference>
<dbReference type="Proteomes" id="UP000199556">
    <property type="component" value="Unassembled WGS sequence"/>
</dbReference>
<accession>A0A1I4PDP8</accession>
<evidence type="ECO:0000313" key="2">
    <source>
        <dbReference type="Proteomes" id="UP000199556"/>
    </source>
</evidence>
<protein>
    <recommendedName>
        <fullName evidence="3">Carboxysome Shell Carbonic Anhydrase</fullName>
    </recommendedName>
</protein>
<dbReference type="RefSeq" id="WP_090483330.1">
    <property type="nucleotide sequence ID" value="NZ_FOUO01000001.1"/>
</dbReference>
<proteinExistence type="predicted"/>
<organism evidence="1 2">
    <name type="scientific">Ectothiorhodospira mobilis</name>
    <dbReference type="NCBI Taxonomy" id="195064"/>
    <lineage>
        <taxon>Bacteria</taxon>
        <taxon>Pseudomonadati</taxon>
        <taxon>Pseudomonadota</taxon>
        <taxon>Gammaproteobacteria</taxon>
        <taxon>Chromatiales</taxon>
        <taxon>Ectothiorhodospiraceae</taxon>
        <taxon>Ectothiorhodospira</taxon>
    </lineage>
</organism>
<dbReference type="AlphaFoldDB" id="A0A1I4PDP8"/>
<dbReference type="EMBL" id="FOUO01000001">
    <property type="protein sequence ID" value="SFM25872.1"/>
    <property type="molecule type" value="Genomic_DNA"/>
</dbReference>
<gene>
    <name evidence="1" type="ORF">SAMN05421721_101200</name>
</gene>
<keyword evidence="2" id="KW-1185">Reference proteome</keyword>
<dbReference type="OrthoDB" id="9776946at2"/>